<name>A0A975WAY5_9RHOB</name>
<reference evidence="1 2" key="1">
    <citation type="submission" date="2016-10" db="EMBL/GenBank/DDBJ databases">
        <authorList>
            <person name="Varghese N."/>
            <person name="Submissions S."/>
        </authorList>
    </citation>
    <scope>NUCLEOTIDE SEQUENCE [LARGE SCALE GENOMIC DNA]</scope>
    <source>
        <strain evidence="1 2">FF3</strain>
    </source>
</reference>
<comment type="caution">
    <text evidence="1">The sequence shown here is derived from an EMBL/GenBank/DDBJ whole genome shotgun (WGS) entry which is preliminary data.</text>
</comment>
<dbReference type="EMBL" id="FNYY01000008">
    <property type="protein sequence ID" value="SEJ66465.1"/>
    <property type="molecule type" value="Genomic_DNA"/>
</dbReference>
<dbReference type="AlphaFoldDB" id="A0A975WAY5"/>
<evidence type="ECO:0008006" key="3">
    <source>
        <dbReference type="Google" id="ProtNLM"/>
    </source>
</evidence>
<dbReference type="InterPro" id="IPR018666">
    <property type="entry name" value="DUF2125"/>
</dbReference>
<dbReference type="Pfam" id="PF09898">
    <property type="entry name" value="DUF2125"/>
    <property type="match status" value="1"/>
</dbReference>
<protein>
    <recommendedName>
        <fullName evidence="3">DUF2125 domain-containing protein</fullName>
    </recommendedName>
</protein>
<sequence length="328" mass="35739">MMKRLAFVILAAALAWSGYWLWGKQSLMAGYQRWFAERRDDGWEAGYAEMKVRGFPNRHDTTWTDLRILDPESGLGWEAPFFQLFLLSYNRHHAIAAWPRHQVIVTPDGPLHVTSEQMQASLVTEGEDHALTRGTLVADVLNITGTDGATTALAQLRLAGTRVDAASYDVALTAEGLALPRGLNQATGGALPQTFSEARIAAQLRFDAPWTLTSAEARPQPTRIAVREAALEWGPMALRLTGDLEIDGEGHATGDVHVQAQNWQEMLAVARASGQVADVLADGVEATLTLMAGLSGGRRSLDLTLRLEEGAIWLGPVPVGEAPRFLLR</sequence>
<dbReference type="Proteomes" id="UP000182932">
    <property type="component" value="Unassembled WGS sequence"/>
</dbReference>
<gene>
    <name evidence="1" type="ORF">SAMN04487940_108183</name>
</gene>
<keyword evidence="2" id="KW-1185">Reference proteome</keyword>
<evidence type="ECO:0000313" key="1">
    <source>
        <dbReference type="EMBL" id="SEJ66465.1"/>
    </source>
</evidence>
<evidence type="ECO:0000313" key="2">
    <source>
        <dbReference type="Proteomes" id="UP000182932"/>
    </source>
</evidence>
<dbReference type="GeneID" id="80818852"/>
<proteinExistence type="predicted"/>
<organism evidence="1 2">
    <name type="scientific">Marinovum algicola</name>
    <dbReference type="NCBI Taxonomy" id="42444"/>
    <lineage>
        <taxon>Bacteria</taxon>
        <taxon>Pseudomonadati</taxon>
        <taxon>Pseudomonadota</taxon>
        <taxon>Alphaproteobacteria</taxon>
        <taxon>Rhodobacterales</taxon>
        <taxon>Roseobacteraceae</taxon>
        <taxon>Marinovum</taxon>
    </lineage>
</organism>
<accession>A0A975WAY5</accession>
<dbReference type="RefSeq" id="WP_074837001.1">
    <property type="nucleotide sequence ID" value="NZ_CATLUV010000050.1"/>
</dbReference>